<evidence type="ECO:0000313" key="3">
    <source>
        <dbReference type="EMBL" id="CAK0738520.1"/>
    </source>
</evidence>
<evidence type="ECO:0000259" key="2">
    <source>
        <dbReference type="PROSITE" id="PS51114"/>
    </source>
</evidence>
<dbReference type="InterPro" id="IPR008979">
    <property type="entry name" value="Galactose-bd-like_sf"/>
</dbReference>
<proteinExistence type="predicted"/>
<dbReference type="EMBL" id="CAUYUE010000002">
    <property type="protein sequence ID" value="CAK0738520.1"/>
    <property type="molecule type" value="Genomic_DNA"/>
</dbReference>
<dbReference type="Gene3D" id="2.60.120.260">
    <property type="entry name" value="Galactose-binding domain-like"/>
    <property type="match status" value="1"/>
</dbReference>
<dbReference type="SUPFAM" id="SSF49785">
    <property type="entry name" value="Galactose-binding domain-like"/>
    <property type="match status" value="1"/>
</dbReference>
<evidence type="ECO:0008006" key="5">
    <source>
        <dbReference type="Google" id="ProtNLM"/>
    </source>
</evidence>
<dbReference type="AlphaFoldDB" id="A0AAV1HSU1"/>
<dbReference type="PROSITE" id="PS51114">
    <property type="entry name" value="FBA"/>
    <property type="match status" value="1"/>
</dbReference>
<gene>
    <name evidence="3" type="ORF">CVIRNUC_001054</name>
</gene>
<sequence length="349" mass="38733">MAATDLMGALRGMLGLDVSSAQDQNSTSYTSDIGALTTEGRQRMDILGLPDGVMLSVLDRLNPRELVSTCCLVSQGLRDAAISNDLWRNKFVDLPEEFRDLIESRRLYPWLWHALYQTNLLSNVNWGNIIGNRNWLMQSSGWRVTLHGGHGWSAESPPAAIPALEVKPLPRLDAAPINTAGALASSYMWCEVMQAVDLHTELQKRRMSSRDADSYLDGGAELTFSIWYGGRGDCRSRAHIMVVLDSGRDALVPYTGRHDFPWERTAITHWDSGMLRLDPQDNNWKLATHTFRGYPAGIRRAIIVLKGKDEPWWAGHYGAKFAAPELHFGPCRWPAQAAAAAAEEGSTSA</sequence>
<accession>A0AAV1HSU1</accession>
<organism evidence="3 4">
    <name type="scientific">Coccomyxa viridis</name>
    <dbReference type="NCBI Taxonomy" id="1274662"/>
    <lineage>
        <taxon>Eukaryota</taxon>
        <taxon>Viridiplantae</taxon>
        <taxon>Chlorophyta</taxon>
        <taxon>core chlorophytes</taxon>
        <taxon>Trebouxiophyceae</taxon>
        <taxon>Trebouxiophyceae incertae sedis</taxon>
        <taxon>Coccomyxaceae</taxon>
        <taxon>Coccomyxa</taxon>
    </lineage>
</organism>
<dbReference type="GO" id="GO:0031146">
    <property type="term" value="P:SCF-dependent proteasomal ubiquitin-dependent protein catabolic process"/>
    <property type="evidence" value="ECO:0007669"/>
    <property type="project" value="TreeGrafter"/>
</dbReference>
<comment type="caution">
    <text evidence="3">The sequence shown here is derived from an EMBL/GenBank/DDBJ whole genome shotgun (WGS) entry which is preliminary data.</text>
</comment>
<dbReference type="SMART" id="SM00256">
    <property type="entry name" value="FBOX"/>
    <property type="match status" value="1"/>
</dbReference>
<dbReference type="GO" id="GO:0061630">
    <property type="term" value="F:ubiquitin protein ligase activity"/>
    <property type="evidence" value="ECO:0007669"/>
    <property type="project" value="TreeGrafter"/>
</dbReference>
<dbReference type="InterPro" id="IPR007397">
    <property type="entry name" value="F-box-assoc_dom"/>
</dbReference>
<dbReference type="GO" id="GO:0006516">
    <property type="term" value="P:glycoprotein catabolic process"/>
    <property type="evidence" value="ECO:0007669"/>
    <property type="project" value="TreeGrafter"/>
</dbReference>
<dbReference type="InterPro" id="IPR001810">
    <property type="entry name" value="F-box_dom"/>
</dbReference>
<feature type="domain" description="FBA" evidence="2">
    <location>
        <begin position="118"/>
        <end position="330"/>
    </location>
</feature>
<dbReference type="GO" id="GO:0005737">
    <property type="term" value="C:cytoplasm"/>
    <property type="evidence" value="ECO:0007669"/>
    <property type="project" value="UniProtKB-ARBA"/>
</dbReference>
<dbReference type="PANTHER" id="PTHR12125:SF5">
    <property type="entry name" value="F-BOX DOMAIN-CONTAINING PROTEIN"/>
    <property type="match status" value="1"/>
</dbReference>
<dbReference type="SUPFAM" id="SSF81383">
    <property type="entry name" value="F-box domain"/>
    <property type="match status" value="1"/>
</dbReference>
<dbReference type="Pfam" id="PF04300">
    <property type="entry name" value="FBA"/>
    <property type="match status" value="1"/>
</dbReference>
<dbReference type="GO" id="GO:0036503">
    <property type="term" value="P:ERAD pathway"/>
    <property type="evidence" value="ECO:0007669"/>
    <property type="project" value="TreeGrafter"/>
</dbReference>
<dbReference type="InterPro" id="IPR039752">
    <property type="entry name" value="F-box_only"/>
</dbReference>
<name>A0AAV1HSU1_9CHLO</name>
<feature type="domain" description="F-box" evidence="1">
    <location>
        <begin position="43"/>
        <end position="90"/>
    </location>
</feature>
<dbReference type="PROSITE" id="PS50181">
    <property type="entry name" value="FBOX"/>
    <property type="match status" value="1"/>
</dbReference>
<evidence type="ECO:0000259" key="1">
    <source>
        <dbReference type="PROSITE" id="PS50181"/>
    </source>
</evidence>
<dbReference type="SMART" id="SM01198">
    <property type="entry name" value="FBA"/>
    <property type="match status" value="1"/>
</dbReference>
<dbReference type="InterPro" id="IPR036047">
    <property type="entry name" value="F-box-like_dom_sf"/>
</dbReference>
<dbReference type="PANTHER" id="PTHR12125">
    <property type="entry name" value="F-BOX ONLY PROTEIN 6-LIKE PROTEIN"/>
    <property type="match status" value="1"/>
</dbReference>
<dbReference type="GO" id="GO:0019005">
    <property type="term" value="C:SCF ubiquitin ligase complex"/>
    <property type="evidence" value="ECO:0007669"/>
    <property type="project" value="TreeGrafter"/>
</dbReference>
<reference evidence="3 4" key="1">
    <citation type="submission" date="2023-10" db="EMBL/GenBank/DDBJ databases">
        <authorList>
            <person name="Maclean D."/>
            <person name="Macfadyen A."/>
        </authorList>
    </citation>
    <scope>NUCLEOTIDE SEQUENCE [LARGE SCALE GENOMIC DNA]</scope>
</reference>
<keyword evidence="4" id="KW-1185">Reference proteome</keyword>
<dbReference type="Proteomes" id="UP001314263">
    <property type="component" value="Unassembled WGS sequence"/>
</dbReference>
<dbReference type="Gene3D" id="1.20.1280.50">
    <property type="match status" value="1"/>
</dbReference>
<evidence type="ECO:0000313" key="4">
    <source>
        <dbReference type="Proteomes" id="UP001314263"/>
    </source>
</evidence>
<dbReference type="Pfam" id="PF12937">
    <property type="entry name" value="F-box-like"/>
    <property type="match status" value="1"/>
</dbReference>
<protein>
    <recommendedName>
        <fullName evidence="5">F-box domain-containing protein</fullName>
    </recommendedName>
</protein>